<protein>
    <recommendedName>
        <fullName evidence="4">Secreted protein</fullName>
    </recommendedName>
</protein>
<proteinExistence type="predicted"/>
<keyword evidence="3" id="KW-1185">Reference proteome</keyword>
<organism evidence="2 3">
    <name type="scientific">Ferrimonas sediminum</name>
    <dbReference type="NCBI Taxonomy" id="718193"/>
    <lineage>
        <taxon>Bacteria</taxon>
        <taxon>Pseudomonadati</taxon>
        <taxon>Pseudomonadota</taxon>
        <taxon>Gammaproteobacteria</taxon>
        <taxon>Alteromonadales</taxon>
        <taxon>Ferrimonadaceae</taxon>
        <taxon>Ferrimonas</taxon>
    </lineage>
</organism>
<dbReference type="Proteomes" id="UP000199527">
    <property type="component" value="Unassembled WGS sequence"/>
</dbReference>
<sequence length="68" mass="7316">MNSRLSAAAPPLLLTVSSVAAPCQQRLRPFPDASPDSLRSQVRPLNFRTNAIPVIVDHSSDPELVTGH</sequence>
<name>A0A1G8JWW3_9GAMM</name>
<evidence type="ECO:0000256" key="1">
    <source>
        <dbReference type="SAM" id="SignalP"/>
    </source>
</evidence>
<gene>
    <name evidence="2" type="ORF">SAMN04488540_101183</name>
</gene>
<reference evidence="3" key="1">
    <citation type="submission" date="2016-10" db="EMBL/GenBank/DDBJ databases">
        <authorList>
            <person name="Varghese N."/>
            <person name="Submissions S."/>
        </authorList>
    </citation>
    <scope>NUCLEOTIDE SEQUENCE [LARGE SCALE GENOMIC DNA]</scope>
    <source>
        <strain evidence="3">DSM 23317</strain>
    </source>
</reference>
<feature type="chain" id="PRO_5011678444" description="Secreted protein" evidence="1">
    <location>
        <begin position="21"/>
        <end position="68"/>
    </location>
</feature>
<accession>A0A1G8JWW3</accession>
<keyword evidence="1" id="KW-0732">Signal</keyword>
<dbReference type="RefSeq" id="WP_090360434.1">
    <property type="nucleotide sequence ID" value="NZ_FNEM01000001.1"/>
</dbReference>
<evidence type="ECO:0000313" key="2">
    <source>
        <dbReference type="EMBL" id="SDI35658.1"/>
    </source>
</evidence>
<dbReference type="EMBL" id="FNEM01000001">
    <property type="protein sequence ID" value="SDI35658.1"/>
    <property type="molecule type" value="Genomic_DNA"/>
</dbReference>
<evidence type="ECO:0008006" key="4">
    <source>
        <dbReference type="Google" id="ProtNLM"/>
    </source>
</evidence>
<feature type="signal peptide" evidence="1">
    <location>
        <begin position="1"/>
        <end position="20"/>
    </location>
</feature>
<dbReference type="AlphaFoldDB" id="A0A1G8JWW3"/>
<evidence type="ECO:0000313" key="3">
    <source>
        <dbReference type="Proteomes" id="UP000199527"/>
    </source>
</evidence>